<proteinExistence type="predicted"/>
<organism evidence="1 2">
    <name type="scientific">Sphaerisporangium siamense</name>
    <dbReference type="NCBI Taxonomy" id="795645"/>
    <lineage>
        <taxon>Bacteria</taxon>
        <taxon>Bacillati</taxon>
        <taxon>Actinomycetota</taxon>
        <taxon>Actinomycetes</taxon>
        <taxon>Streptosporangiales</taxon>
        <taxon>Streptosporangiaceae</taxon>
        <taxon>Sphaerisporangium</taxon>
    </lineage>
</organism>
<name>A0A7W7D2K0_9ACTN</name>
<dbReference type="InterPro" id="IPR007612">
    <property type="entry name" value="LOR"/>
</dbReference>
<evidence type="ECO:0000313" key="1">
    <source>
        <dbReference type="EMBL" id="MBB4698824.1"/>
    </source>
</evidence>
<keyword evidence="2" id="KW-1185">Reference proteome</keyword>
<evidence type="ECO:0000313" key="2">
    <source>
        <dbReference type="Proteomes" id="UP000542210"/>
    </source>
</evidence>
<comment type="caution">
    <text evidence="1">The sequence shown here is derived from an EMBL/GenBank/DDBJ whole genome shotgun (WGS) entry which is preliminary data.</text>
</comment>
<dbReference type="Proteomes" id="UP000542210">
    <property type="component" value="Unassembled WGS sequence"/>
</dbReference>
<accession>A0A7W7D2K0</accession>
<reference evidence="1 2" key="1">
    <citation type="submission" date="2020-08" db="EMBL/GenBank/DDBJ databases">
        <title>Sequencing the genomes of 1000 actinobacteria strains.</title>
        <authorList>
            <person name="Klenk H.-P."/>
        </authorList>
    </citation>
    <scope>NUCLEOTIDE SEQUENCE [LARGE SCALE GENOMIC DNA]</scope>
    <source>
        <strain evidence="1 2">DSM 45784</strain>
    </source>
</reference>
<sequence length="196" mass="22578">MESDVDFATLQSQHRLLVRQKITMMVNRYVVHLEQPDGSEGPMVAFAEQKRLAFKEQVTLYTDDTRQYVLAGFKARQVIDLGSGYDVLDHNGQPIGFFKKDFAASLLRSTWHFQQPGMPTFTGQERSLLVSLLRRFADSLSWLPYHFDFGVGAQRAFSVDRKWGLRDRYIVDIHDPRLDRRLIIAMAVALDALQAR</sequence>
<dbReference type="EMBL" id="JACHND010000001">
    <property type="protein sequence ID" value="MBB4698824.1"/>
    <property type="molecule type" value="Genomic_DNA"/>
</dbReference>
<gene>
    <name evidence="1" type="ORF">BJ982_000368</name>
</gene>
<dbReference type="AlphaFoldDB" id="A0A7W7D2K0"/>
<dbReference type="RefSeq" id="WP_184875937.1">
    <property type="nucleotide sequence ID" value="NZ_BOOV01000042.1"/>
</dbReference>
<protein>
    <submittedName>
        <fullName evidence="1">Uncharacterized protein YxjI</fullName>
    </submittedName>
</protein>
<dbReference type="Pfam" id="PF04525">
    <property type="entry name" value="LOR"/>
    <property type="match status" value="1"/>
</dbReference>